<dbReference type="RefSeq" id="WP_230778786.1">
    <property type="nucleotide sequence ID" value="NZ_JAJNCT010000027.1"/>
</dbReference>
<accession>A0AAW4XZY5</accession>
<organism evidence="2 3">
    <name type="scientific">Comamonas koreensis</name>
    <dbReference type="NCBI Taxonomy" id="160825"/>
    <lineage>
        <taxon>Bacteria</taxon>
        <taxon>Pseudomonadati</taxon>
        <taxon>Pseudomonadota</taxon>
        <taxon>Betaproteobacteria</taxon>
        <taxon>Burkholderiales</taxon>
        <taxon>Comamonadaceae</taxon>
        <taxon>Comamonas</taxon>
    </lineage>
</organism>
<keyword evidence="3" id="KW-1185">Reference proteome</keyword>
<dbReference type="InterPro" id="IPR009706">
    <property type="entry name" value="DUF1287"/>
</dbReference>
<feature type="signal peptide" evidence="1">
    <location>
        <begin position="1"/>
        <end position="25"/>
    </location>
</feature>
<evidence type="ECO:0000313" key="3">
    <source>
        <dbReference type="Proteomes" id="UP001199260"/>
    </source>
</evidence>
<dbReference type="EMBL" id="JAJNCT010000027">
    <property type="protein sequence ID" value="MCD2167244.1"/>
    <property type="molecule type" value="Genomic_DNA"/>
</dbReference>
<gene>
    <name evidence="2" type="ORF">LPW39_19155</name>
</gene>
<proteinExistence type="predicted"/>
<dbReference type="PIRSF" id="PIRSF011444">
    <property type="entry name" value="DUF1287"/>
    <property type="match status" value="1"/>
</dbReference>
<evidence type="ECO:0000256" key="1">
    <source>
        <dbReference type="SAM" id="SignalP"/>
    </source>
</evidence>
<dbReference type="PROSITE" id="PS51318">
    <property type="entry name" value="TAT"/>
    <property type="match status" value="1"/>
</dbReference>
<dbReference type="Pfam" id="PF06940">
    <property type="entry name" value="DUF1287"/>
    <property type="match status" value="1"/>
</dbReference>
<feature type="chain" id="PRO_5043789626" evidence="1">
    <location>
        <begin position="26"/>
        <end position="201"/>
    </location>
</feature>
<comment type="caution">
    <text evidence="2">The sequence shown here is derived from an EMBL/GenBank/DDBJ whole genome shotgun (WGS) entry which is preliminary data.</text>
</comment>
<sequence>MPQKLSRRPLLLLLTLGTTSLPSLAAPSRRDASALIREARRQLGVTRTYDGRYATIAYPGGDVPRHTGVCTDVLIRAYRDALAVDLQKLIHTDMAAHFSAYPKTWGLKRPDPHIDHRRVPNLQTFWSRKQAKLPLPADERDWRPGDIFTSMIDGKLPHTGLVSDRRSASGRWAVIHNIGQGAREEDALTAHPLTGRYRFLV</sequence>
<dbReference type="InterPro" id="IPR006311">
    <property type="entry name" value="TAT_signal"/>
</dbReference>
<evidence type="ECO:0000313" key="2">
    <source>
        <dbReference type="EMBL" id="MCD2167244.1"/>
    </source>
</evidence>
<dbReference type="AlphaFoldDB" id="A0AAW4XZY5"/>
<name>A0AAW4XZY5_9BURK</name>
<reference evidence="2 3" key="1">
    <citation type="submission" date="2021-11" db="EMBL/GenBank/DDBJ databases">
        <title>Genome sequence.</title>
        <authorList>
            <person name="Sun Q."/>
        </authorList>
    </citation>
    <scope>NUCLEOTIDE SEQUENCE [LARGE SCALE GENOMIC DNA]</scope>
    <source>
        <strain evidence="2 3">KCTC 12005</strain>
    </source>
</reference>
<keyword evidence="1" id="KW-0732">Signal</keyword>
<dbReference type="Proteomes" id="UP001199260">
    <property type="component" value="Unassembled WGS sequence"/>
</dbReference>
<protein>
    <submittedName>
        <fullName evidence="2">DUF1287 domain-containing protein</fullName>
    </submittedName>
</protein>